<feature type="binding site" evidence="6">
    <location>
        <position position="194"/>
    </location>
    <ligand>
        <name>a divalent metal cation</name>
        <dbReference type="ChEBI" id="CHEBI:60240"/>
    </ligand>
</feature>
<dbReference type="InterPro" id="IPR023801">
    <property type="entry name" value="His_deacetylse_dom"/>
</dbReference>
<dbReference type="PRINTS" id="PR01270">
    <property type="entry name" value="HDASUPER"/>
</dbReference>
<dbReference type="InterPro" id="IPR003084">
    <property type="entry name" value="HDAC_I/II"/>
</dbReference>
<dbReference type="eggNOG" id="KOG1342">
    <property type="taxonomic scope" value="Eukaryota"/>
</dbReference>
<dbReference type="PANTHER" id="PTHR10625:SF10">
    <property type="entry name" value="HISTONE DEACETYLASE HDAC1"/>
    <property type="match status" value="1"/>
</dbReference>
<dbReference type="InterPro" id="IPR037138">
    <property type="entry name" value="His_deacetylse_dom_sf"/>
</dbReference>
<dbReference type="Gene3D" id="3.40.800.20">
    <property type="entry name" value="Histone deacetylase domain"/>
    <property type="match status" value="1"/>
</dbReference>
<dbReference type="STRING" id="2903.R1DV38"/>
<reference evidence="8" key="2">
    <citation type="submission" date="2024-10" db="UniProtKB">
        <authorList>
            <consortium name="EnsemblProtists"/>
        </authorList>
    </citation>
    <scope>IDENTIFICATION</scope>
</reference>
<dbReference type="PANTHER" id="PTHR10625">
    <property type="entry name" value="HISTONE DEACETYLASE HDAC1-RELATED"/>
    <property type="match status" value="1"/>
</dbReference>
<protein>
    <recommendedName>
        <fullName evidence="2">histone deacetylase</fullName>
        <ecNumber evidence="2">3.5.1.98</ecNumber>
    </recommendedName>
</protein>
<dbReference type="EC" id="3.5.1.98" evidence="2"/>
<evidence type="ECO:0000256" key="1">
    <source>
        <dbReference type="ARBA" id="ARBA00006457"/>
    </source>
</evidence>
<dbReference type="Pfam" id="PF00850">
    <property type="entry name" value="Hist_deacetyl"/>
    <property type="match status" value="1"/>
</dbReference>
<comment type="similarity">
    <text evidence="1">Belongs to the histone deacetylase family. HD type 1 subfamily.</text>
</comment>
<evidence type="ECO:0000259" key="7">
    <source>
        <dbReference type="Pfam" id="PF00850"/>
    </source>
</evidence>
<dbReference type="PIRSF" id="PIRSF037913">
    <property type="entry name" value="His_deacetylse_1"/>
    <property type="match status" value="1"/>
</dbReference>
<dbReference type="GO" id="GO:0040029">
    <property type="term" value="P:epigenetic regulation of gene expression"/>
    <property type="evidence" value="ECO:0007669"/>
    <property type="project" value="TreeGrafter"/>
</dbReference>
<keyword evidence="9" id="KW-1185">Reference proteome</keyword>
<evidence type="ECO:0000256" key="6">
    <source>
        <dbReference type="PIRSR" id="PIRSR037913-3"/>
    </source>
</evidence>
<dbReference type="GO" id="GO:0000118">
    <property type="term" value="C:histone deacetylase complex"/>
    <property type="evidence" value="ECO:0007669"/>
    <property type="project" value="UniProtKB-ARBA"/>
</dbReference>
<dbReference type="InterPro" id="IPR000286">
    <property type="entry name" value="HDACs"/>
</dbReference>
<keyword evidence="4" id="KW-0156">Chromatin regulator</keyword>
<keyword evidence="6" id="KW-0479">Metal-binding</keyword>
<keyword evidence="3" id="KW-0378">Hydrolase</keyword>
<name>A0A0D3ITP1_EMIH1</name>
<dbReference type="GO" id="GO:0141221">
    <property type="term" value="F:histone deacetylase activity, hydrolytic mechanism"/>
    <property type="evidence" value="ECO:0007669"/>
    <property type="project" value="UniProtKB-EC"/>
</dbReference>
<sequence length="372" mass="39078">MSSAATPPQAQQAAPDATLAAERRVTYLLDDHIGVHASPEASLRKPHTVRLTDNLVVDCGLDKHMTMVRSGGDGWSPAPAATVRRYHTDAYVAFLEKIELHGKEVANEAANYVLNNSVCFSETAWPYAQIYAGASMHAAELLATGKADIAINWSGGQAHARRDCASGFSYVNDVVLAVLTLLQSVERVLFINVDSVHASGVEEAFYTTDRVMCVSLHRHGDGYFPGSGGAKDAGERAGKGHNINLPVERGFSDADLEALLPPVVEAAAARYQPAAVVLLAGTGLLSGDRLGCMNVTLGGYSKAVECVLALRRPTLLLGGGGYTTSIATRAWAAATSLACGAAPLPLAELRRGHGSRAAESARFLASQLSLSG</sequence>
<reference evidence="9" key="1">
    <citation type="journal article" date="2013" name="Nature">
        <title>Pan genome of the phytoplankton Emiliania underpins its global distribution.</title>
        <authorList>
            <person name="Read B.A."/>
            <person name="Kegel J."/>
            <person name="Klute M.J."/>
            <person name="Kuo A."/>
            <person name="Lefebvre S.C."/>
            <person name="Maumus F."/>
            <person name="Mayer C."/>
            <person name="Miller J."/>
            <person name="Monier A."/>
            <person name="Salamov A."/>
            <person name="Young J."/>
            <person name="Aguilar M."/>
            <person name="Claverie J.M."/>
            <person name="Frickenhaus S."/>
            <person name="Gonzalez K."/>
            <person name="Herman E.K."/>
            <person name="Lin Y.C."/>
            <person name="Napier J."/>
            <person name="Ogata H."/>
            <person name="Sarno A.F."/>
            <person name="Shmutz J."/>
            <person name="Schroeder D."/>
            <person name="de Vargas C."/>
            <person name="Verret F."/>
            <person name="von Dassow P."/>
            <person name="Valentin K."/>
            <person name="Van de Peer Y."/>
            <person name="Wheeler G."/>
            <person name="Dacks J.B."/>
            <person name="Delwiche C.F."/>
            <person name="Dyhrman S.T."/>
            <person name="Glockner G."/>
            <person name="John U."/>
            <person name="Richards T."/>
            <person name="Worden A.Z."/>
            <person name="Zhang X."/>
            <person name="Grigoriev I.V."/>
            <person name="Allen A.E."/>
            <person name="Bidle K."/>
            <person name="Borodovsky M."/>
            <person name="Bowler C."/>
            <person name="Brownlee C."/>
            <person name="Cock J.M."/>
            <person name="Elias M."/>
            <person name="Gladyshev V.N."/>
            <person name="Groth M."/>
            <person name="Guda C."/>
            <person name="Hadaegh A."/>
            <person name="Iglesias-Rodriguez M.D."/>
            <person name="Jenkins J."/>
            <person name="Jones B.M."/>
            <person name="Lawson T."/>
            <person name="Leese F."/>
            <person name="Lindquist E."/>
            <person name="Lobanov A."/>
            <person name="Lomsadze A."/>
            <person name="Malik S.B."/>
            <person name="Marsh M.E."/>
            <person name="Mackinder L."/>
            <person name="Mock T."/>
            <person name="Mueller-Roeber B."/>
            <person name="Pagarete A."/>
            <person name="Parker M."/>
            <person name="Probert I."/>
            <person name="Quesneville H."/>
            <person name="Raines C."/>
            <person name="Rensing S.A."/>
            <person name="Riano-Pachon D.M."/>
            <person name="Richier S."/>
            <person name="Rokitta S."/>
            <person name="Shiraiwa Y."/>
            <person name="Soanes D.M."/>
            <person name="van der Giezen M."/>
            <person name="Wahlund T.M."/>
            <person name="Williams B."/>
            <person name="Wilson W."/>
            <person name="Wolfe G."/>
            <person name="Wurch L.L."/>
        </authorList>
    </citation>
    <scope>NUCLEOTIDE SEQUENCE</scope>
</reference>
<dbReference type="PRINTS" id="PR01271">
    <property type="entry name" value="HISDACETLASE"/>
</dbReference>
<organism evidence="8 9">
    <name type="scientific">Emiliania huxleyi (strain CCMP1516)</name>
    <dbReference type="NCBI Taxonomy" id="280463"/>
    <lineage>
        <taxon>Eukaryota</taxon>
        <taxon>Haptista</taxon>
        <taxon>Haptophyta</taxon>
        <taxon>Prymnesiophyceae</taxon>
        <taxon>Isochrysidales</taxon>
        <taxon>Noelaerhabdaceae</taxon>
        <taxon>Emiliania</taxon>
    </lineage>
</organism>
<dbReference type="Proteomes" id="UP000013827">
    <property type="component" value="Unassembled WGS sequence"/>
</dbReference>
<dbReference type="GO" id="GO:0046872">
    <property type="term" value="F:metal ion binding"/>
    <property type="evidence" value="ECO:0007669"/>
    <property type="project" value="UniProtKB-KW"/>
</dbReference>
<dbReference type="KEGG" id="ehx:EMIHUDRAFT_350223"/>
<evidence type="ECO:0000256" key="2">
    <source>
        <dbReference type="ARBA" id="ARBA00012111"/>
    </source>
</evidence>
<dbReference type="AlphaFoldDB" id="A0A0D3ITP1"/>
<evidence type="ECO:0000313" key="8">
    <source>
        <dbReference type="EnsemblProtists" id="EOD14626"/>
    </source>
</evidence>
<evidence type="ECO:0000313" key="9">
    <source>
        <dbReference type="Proteomes" id="UP000013827"/>
    </source>
</evidence>
<evidence type="ECO:0000256" key="5">
    <source>
        <dbReference type="PIRSR" id="PIRSR037913-1"/>
    </source>
</evidence>
<dbReference type="GeneID" id="17260695"/>
<evidence type="ECO:0000256" key="4">
    <source>
        <dbReference type="ARBA" id="ARBA00022853"/>
    </source>
</evidence>
<accession>A0A0D3ITP1</accession>
<dbReference type="EnsemblProtists" id="EOD14626">
    <property type="protein sequence ID" value="EOD14626"/>
    <property type="gene ID" value="EMIHUDRAFT_350223"/>
</dbReference>
<proteinExistence type="inferred from homology"/>
<dbReference type="SUPFAM" id="SSF52768">
    <property type="entry name" value="Arginase/deacetylase"/>
    <property type="match status" value="1"/>
</dbReference>
<feature type="domain" description="Histone deacetylase" evidence="7">
    <location>
        <begin position="75"/>
        <end position="336"/>
    </location>
</feature>
<dbReference type="RefSeq" id="XP_005767055.1">
    <property type="nucleotide sequence ID" value="XM_005766998.1"/>
</dbReference>
<feature type="active site" description="Proton acceptor" evidence="5">
    <location>
        <position position="159"/>
    </location>
</feature>
<dbReference type="InterPro" id="IPR023696">
    <property type="entry name" value="Ureohydrolase_dom_sf"/>
</dbReference>
<dbReference type="HOGENOM" id="CLU_007727_7_7_1"/>
<evidence type="ECO:0000256" key="3">
    <source>
        <dbReference type="ARBA" id="ARBA00022801"/>
    </source>
</evidence>
<dbReference type="PaxDb" id="2903-EOD14626"/>